<dbReference type="HOGENOM" id="CLU_006584_0_0_1"/>
<feature type="compositionally biased region" description="Basic and acidic residues" evidence="1">
    <location>
        <begin position="913"/>
        <end position="929"/>
    </location>
</feature>
<evidence type="ECO:0000313" key="3">
    <source>
        <dbReference type="EMBL" id="CEJ89522.1"/>
    </source>
</evidence>
<name>A0A0A1TII7_9HYPO</name>
<keyword evidence="4" id="KW-1185">Reference proteome</keyword>
<protein>
    <recommendedName>
        <fullName evidence="2">5'-3' DNA helicase ZGRF1-like N-terminal domain-containing protein</fullName>
    </recommendedName>
</protein>
<gene>
    <name evidence="3" type="ORF">VHEMI05363</name>
</gene>
<feature type="compositionally biased region" description="Polar residues" evidence="1">
    <location>
        <begin position="133"/>
        <end position="148"/>
    </location>
</feature>
<feature type="region of interest" description="Disordered" evidence="1">
    <location>
        <begin position="192"/>
        <end position="221"/>
    </location>
</feature>
<feature type="region of interest" description="Disordered" evidence="1">
    <location>
        <begin position="121"/>
        <end position="152"/>
    </location>
</feature>
<dbReference type="GO" id="GO:0005634">
    <property type="term" value="C:nucleus"/>
    <property type="evidence" value="ECO:0007669"/>
    <property type="project" value="TreeGrafter"/>
</dbReference>
<dbReference type="Proteomes" id="UP000039046">
    <property type="component" value="Unassembled WGS sequence"/>
</dbReference>
<dbReference type="InterPro" id="IPR018838">
    <property type="entry name" value="ZGRF1-like_N"/>
</dbReference>
<sequence length="1055" mass="114185">MSYAVAKAVPSDAGTSPSRPTTSIVYEFTCLFTHDLRKKQKRWQDGKLKYHAFNKRVMVYDERGHFVGDSHWNGDADLMDGDEVELDRGSAIVQVAECIGEREQDLTEVLDKRAREVEKRRQIAASRAGRVGTASSNAIPSSATSTVSRGPRQQHVPLSAMLQSPGPIGRAAIPSESPFEIRRQGLLSSVAPRKQACVAKPPPSRKRKASASPPEKKGHAQNLFGVRLNLSAGPPPELLAARARALQERTNLQRQRMAEEREKESLFVESSPTDAAPITPSKPVHMPQPSRGLLQTRPPPRAPPIPQPTQIEILDEESDAEEPHAPPPKESIPKPTDDHPRKQNGFTDARLAMASASVEDRPDPPARKKKKTTDTREEAVRDVSVEVSEKQPVEPAPEPSKHKKKSAKDTEARVDKVSSKASKAKTRTQQLPKAKETVDNPDASSTSQNRPKKEKRKIPPTPEGPRAILCIKPRKRRGLVMLTEPIRYPSPPPPAEDQDMPMRSPTPPTPTPIIEEKDDAPMRSPTPPTTPPIITAHHDSPDFELESPMSDKTPKSSMPVHSKQQSPAEGEGPIANVPTEPSPMPLPIPPASSQAQIPSSPAQPTIVLSSSPPWVPDEQPKDDEPMAKDEAAEPPITTNKLELPAESESDDGAPLPKRRTRRVQKRREPEPEPEKSLPQEASPEEVESRIRPQRRARQRKQKTPEPTYADKQSVASVSDAENSDQEEEISSPPKGPRLSRMARKGIRSIEIIGYDDIPNPIHTLGSFGAAPTINIGPRPAGGIGMPRVDRVIPKGNLPRPRPPAADTITTEEPVTTTVAKESLHTNVPVSPVSLDTVPETASAPVHPASPPPPIKLSSTAEDDLHLGEILKTAEEQKTGDAIRPVSPVIPVAVQESVAVAPEAVALSNVPVTTEKEDAAISSKPEDPKTRAFQRNSSFTAPSLTRGASDSSSGSTKPRIVNPATRGKKAARKEDAAGQMPQCIVPFEPVQPMRRAVARPALKPAILRSAPPRPANSFASATTTTNASAVTFSSASGGPWSRHAHDLLGIGRPGPP</sequence>
<feature type="compositionally biased region" description="Basic and acidic residues" evidence="1">
    <location>
        <begin position="331"/>
        <end position="341"/>
    </location>
</feature>
<dbReference type="EMBL" id="CDHN01000002">
    <property type="protein sequence ID" value="CEJ89522.1"/>
    <property type="molecule type" value="Genomic_DNA"/>
</dbReference>
<reference evidence="3 4" key="1">
    <citation type="journal article" date="2015" name="Genome Announc.">
        <title>Draft Genome Sequence and Gene Annotation of the Entomopathogenic Fungus Verticillium hemipterigenum.</title>
        <authorList>
            <person name="Horn F."/>
            <person name="Habel A."/>
            <person name="Scharf D.H."/>
            <person name="Dworschak J."/>
            <person name="Brakhage A.A."/>
            <person name="Guthke R."/>
            <person name="Hertweck C."/>
            <person name="Linde J."/>
        </authorList>
    </citation>
    <scope>NUCLEOTIDE SEQUENCE [LARGE SCALE GENOMIC DNA]</scope>
</reference>
<feature type="region of interest" description="Disordered" evidence="1">
    <location>
        <begin position="1030"/>
        <end position="1055"/>
    </location>
</feature>
<feature type="domain" description="5'-3' DNA helicase ZGRF1-like N-terminal" evidence="2">
    <location>
        <begin position="25"/>
        <end position="106"/>
    </location>
</feature>
<feature type="region of interest" description="Disordered" evidence="1">
    <location>
        <begin position="907"/>
        <end position="981"/>
    </location>
</feature>
<accession>A0A0A1TII7</accession>
<evidence type="ECO:0000259" key="2">
    <source>
        <dbReference type="Pfam" id="PF10382"/>
    </source>
</evidence>
<dbReference type="OrthoDB" id="6513042at2759"/>
<feature type="compositionally biased region" description="Basic and acidic residues" evidence="1">
    <location>
        <begin position="666"/>
        <end position="677"/>
    </location>
</feature>
<feature type="compositionally biased region" description="Basic and acidic residues" evidence="1">
    <location>
        <begin position="618"/>
        <end position="631"/>
    </location>
</feature>
<dbReference type="AlphaFoldDB" id="A0A0A1TII7"/>
<organism evidence="3 4">
    <name type="scientific">[Torrubiella] hemipterigena</name>
    <dbReference type="NCBI Taxonomy" id="1531966"/>
    <lineage>
        <taxon>Eukaryota</taxon>
        <taxon>Fungi</taxon>
        <taxon>Dikarya</taxon>
        <taxon>Ascomycota</taxon>
        <taxon>Pezizomycotina</taxon>
        <taxon>Sordariomycetes</taxon>
        <taxon>Hypocreomycetidae</taxon>
        <taxon>Hypocreales</taxon>
        <taxon>Clavicipitaceae</taxon>
        <taxon>Clavicipitaceae incertae sedis</taxon>
        <taxon>'Torrubiella' clade</taxon>
    </lineage>
</organism>
<dbReference type="PANTHER" id="PTHR28535">
    <property type="entry name" value="ZINC FINGER GRF-TYPE CONTAINING 1"/>
    <property type="match status" value="1"/>
</dbReference>
<feature type="compositionally biased region" description="Low complexity" evidence="1">
    <location>
        <begin position="591"/>
        <end position="604"/>
    </location>
</feature>
<proteinExistence type="predicted"/>
<feature type="compositionally biased region" description="Basic and acidic residues" evidence="1">
    <location>
        <begin position="358"/>
        <end position="392"/>
    </location>
</feature>
<dbReference type="GO" id="GO:0035861">
    <property type="term" value="C:site of double-strand break"/>
    <property type="evidence" value="ECO:0007669"/>
    <property type="project" value="TreeGrafter"/>
</dbReference>
<feature type="compositionally biased region" description="Basic and acidic residues" evidence="1">
    <location>
        <begin position="256"/>
        <end position="266"/>
    </location>
</feature>
<dbReference type="Pfam" id="PF10382">
    <property type="entry name" value="ZGRF1-like_N"/>
    <property type="match status" value="1"/>
</dbReference>
<dbReference type="InterPro" id="IPR052800">
    <property type="entry name" value="DNA_Repair_Helicase_ZGRF1"/>
</dbReference>
<feature type="compositionally biased region" description="Polar residues" evidence="1">
    <location>
        <begin position="932"/>
        <end position="955"/>
    </location>
</feature>
<dbReference type="STRING" id="1531966.A0A0A1TII7"/>
<dbReference type="GO" id="GO:0006302">
    <property type="term" value="P:double-strand break repair"/>
    <property type="evidence" value="ECO:0007669"/>
    <property type="project" value="TreeGrafter"/>
</dbReference>
<evidence type="ECO:0000256" key="1">
    <source>
        <dbReference type="SAM" id="MobiDB-lite"/>
    </source>
</evidence>
<dbReference type="PANTHER" id="PTHR28535:SF1">
    <property type="entry name" value="PROTEIN ZGRF1"/>
    <property type="match status" value="1"/>
</dbReference>
<feature type="compositionally biased region" description="Pro residues" evidence="1">
    <location>
        <begin position="580"/>
        <end position="590"/>
    </location>
</feature>
<feature type="region of interest" description="Disordered" evidence="1">
    <location>
        <begin position="252"/>
        <end position="742"/>
    </location>
</feature>
<feature type="region of interest" description="Disordered" evidence="1">
    <location>
        <begin position="773"/>
        <end position="813"/>
    </location>
</feature>
<dbReference type="PRINTS" id="PR01217">
    <property type="entry name" value="PRICHEXTENSN"/>
</dbReference>
<feature type="compositionally biased region" description="Basic residues" evidence="1">
    <location>
        <begin position="691"/>
        <end position="701"/>
    </location>
</feature>
<evidence type="ECO:0000313" key="4">
    <source>
        <dbReference type="Proteomes" id="UP000039046"/>
    </source>
</evidence>
<feature type="compositionally biased region" description="Basic and acidic residues" evidence="1">
    <location>
        <begin position="407"/>
        <end position="418"/>
    </location>
</feature>
<feature type="compositionally biased region" description="Pro residues" evidence="1">
    <location>
        <begin position="297"/>
        <end position="307"/>
    </location>
</feature>
<feature type="compositionally biased region" description="Basic residues" evidence="1">
    <location>
        <begin position="656"/>
        <end position="665"/>
    </location>
</feature>